<evidence type="ECO:0000313" key="3">
    <source>
        <dbReference type="Proteomes" id="UP001596101"/>
    </source>
</evidence>
<evidence type="ECO:0000256" key="1">
    <source>
        <dbReference type="SAM" id="MobiDB-lite"/>
    </source>
</evidence>
<protein>
    <submittedName>
        <fullName evidence="2">Uncharacterized protein</fullName>
    </submittedName>
</protein>
<name>A0ABW0MTG7_9BURK</name>
<organism evidence="2 3">
    <name type="scientific">Massilia suwonensis</name>
    <dbReference type="NCBI Taxonomy" id="648895"/>
    <lineage>
        <taxon>Bacteria</taxon>
        <taxon>Pseudomonadati</taxon>
        <taxon>Pseudomonadota</taxon>
        <taxon>Betaproteobacteria</taxon>
        <taxon>Burkholderiales</taxon>
        <taxon>Oxalobacteraceae</taxon>
        <taxon>Telluria group</taxon>
        <taxon>Massilia</taxon>
    </lineage>
</organism>
<feature type="region of interest" description="Disordered" evidence="1">
    <location>
        <begin position="1"/>
        <end position="28"/>
    </location>
</feature>
<dbReference type="RefSeq" id="WP_379761347.1">
    <property type="nucleotide sequence ID" value="NZ_JBHSMR010000014.1"/>
</dbReference>
<accession>A0ABW0MTG7</accession>
<dbReference type="Proteomes" id="UP001596101">
    <property type="component" value="Unassembled WGS sequence"/>
</dbReference>
<proteinExistence type="predicted"/>
<gene>
    <name evidence="2" type="ORF">ACFPQ5_23440</name>
</gene>
<dbReference type="EMBL" id="JBHSMR010000014">
    <property type="protein sequence ID" value="MFC5481160.1"/>
    <property type="molecule type" value="Genomic_DNA"/>
</dbReference>
<comment type="caution">
    <text evidence="2">The sequence shown here is derived from an EMBL/GenBank/DDBJ whole genome shotgun (WGS) entry which is preliminary data.</text>
</comment>
<sequence length="55" mass="5694">MSAPSCTRARSALARRSRPPLRPAGAAAAARAAWRAAEAGAAHDRARRQPPCGSE</sequence>
<keyword evidence="3" id="KW-1185">Reference proteome</keyword>
<reference evidence="3" key="1">
    <citation type="journal article" date="2019" name="Int. J. Syst. Evol. Microbiol.">
        <title>The Global Catalogue of Microorganisms (GCM) 10K type strain sequencing project: providing services to taxonomists for standard genome sequencing and annotation.</title>
        <authorList>
            <consortium name="The Broad Institute Genomics Platform"/>
            <consortium name="The Broad Institute Genome Sequencing Center for Infectious Disease"/>
            <person name="Wu L."/>
            <person name="Ma J."/>
        </authorList>
    </citation>
    <scope>NUCLEOTIDE SEQUENCE [LARGE SCALE GENOMIC DNA]</scope>
    <source>
        <strain evidence="3">CCUG 43111</strain>
    </source>
</reference>
<evidence type="ECO:0000313" key="2">
    <source>
        <dbReference type="EMBL" id="MFC5481160.1"/>
    </source>
</evidence>